<reference evidence="2 4" key="1">
    <citation type="submission" date="2015-01" db="EMBL/GenBank/DDBJ databases">
        <title>Deinococcus soli/N5/whole genome sequencing.</title>
        <authorList>
            <person name="Kim M.K."/>
            <person name="Srinivasan S."/>
            <person name="Lee J.-J."/>
        </authorList>
    </citation>
    <scope>NUCLEOTIDE SEQUENCE [LARGE SCALE GENOMIC DNA]</scope>
    <source>
        <strain evidence="2 4">N5</strain>
    </source>
</reference>
<proteinExistence type="predicted"/>
<name>A0A0F7JTA2_9DEIO</name>
<dbReference type="AlphaFoldDB" id="A0A0F7JTA2"/>
<evidence type="ECO:0000256" key="1">
    <source>
        <dbReference type="SAM" id="SignalP"/>
    </source>
</evidence>
<dbReference type="EMBL" id="JAVDQK010000007">
    <property type="protein sequence ID" value="MDR6219567.1"/>
    <property type="molecule type" value="Genomic_DNA"/>
</dbReference>
<keyword evidence="4" id="KW-1185">Reference proteome</keyword>
<dbReference type="OrthoDB" id="68662at2"/>
<dbReference type="EMBL" id="CP011389">
    <property type="protein sequence ID" value="AKH17915.1"/>
    <property type="molecule type" value="Genomic_DNA"/>
</dbReference>
<gene>
    <name evidence="3" type="ORF">J2Y00_003170</name>
    <name evidence="2" type="ORF">SY84_13790</name>
</gene>
<feature type="chain" id="PRO_5002517699" evidence="1">
    <location>
        <begin position="23"/>
        <end position="178"/>
    </location>
</feature>
<keyword evidence="1" id="KW-0732">Signal</keyword>
<accession>A0A0F7JTA2</accession>
<feature type="signal peptide" evidence="1">
    <location>
        <begin position="1"/>
        <end position="22"/>
    </location>
</feature>
<evidence type="ECO:0000313" key="2">
    <source>
        <dbReference type="EMBL" id="AKH17915.1"/>
    </source>
</evidence>
<dbReference type="PATRIC" id="fig|1309411.5.peg.2802"/>
<dbReference type="Proteomes" id="UP001185331">
    <property type="component" value="Unassembled WGS sequence"/>
</dbReference>
<dbReference type="RefSeq" id="WP_046844482.1">
    <property type="nucleotide sequence ID" value="NZ_CP011389.1"/>
</dbReference>
<evidence type="ECO:0000313" key="4">
    <source>
        <dbReference type="Proteomes" id="UP000034024"/>
    </source>
</evidence>
<dbReference type="Proteomes" id="UP000034024">
    <property type="component" value="Chromosome"/>
</dbReference>
<dbReference type="KEGG" id="dch:SY84_13790"/>
<protein>
    <submittedName>
        <fullName evidence="2">Uncharacterized protein</fullName>
    </submittedName>
</protein>
<evidence type="ECO:0000313" key="3">
    <source>
        <dbReference type="EMBL" id="MDR6219567.1"/>
    </source>
</evidence>
<organism evidence="2 4">
    <name type="scientific">Deinococcus soli</name>
    <name type="common">ex Cha et al. 2016</name>
    <dbReference type="NCBI Taxonomy" id="1309411"/>
    <lineage>
        <taxon>Bacteria</taxon>
        <taxon>Thermotogati</taxon>
        <taxon>Deinococcota</taxon>
        <taxon>Deinococci</taxon>
        <taxon>Deinococcales</taxon>
        <taxon>Deinococcaceae</taxon>
        <taxon>Deinococcus</taxon>
    </lineage>
</organism>
<reference evidence="3" key="2">
    <citation type="submission" date="2023-07" db="EMBL/GenBank/DDBJ databases">
        <title>Sorghum-associated microbial communities from plants grown in Nebraska, USA.</title>
        <authorList>
            <person name="Schachtman D."/>
        </authorList>
    </citation>
    <scope>NUCLEOTIDE SEQUENCE</scope>
    <source>
        <strain evidence="3">BE330</strain>
    </source>
</reference>
<sequence>MLKRLMLALLLSAPLSGGAALAGGVSGPVGLSPVASARAVMTGNDAALGGWRAFQGSSMPCIMDAFFDVQTWTDARGTVRRLVLRAASGWNPDRTEQRIDWDEAGRPRAYSWVLRRTPGQDTVAARIERLIGPDGQVVQTREWGDVQPEHRVPWPTLERELRPADLIERFTCPPLRIL</sequence>